<name>M3TGN4_GORML</name>
<dbReference type="CDD" id="cd24032">
    <property type="entry name" value="ASKHA_NBD_TsaB"/>
    <property type="match status" value="1"/>
</dbReference>
<keyword evidence="3" id="KW-1185">Reference proteome</keyword>
<sequence>MTTAGDPVRVLAIDTATEAVVTGVVSVEGDHVTTLAERSITENRRHAEILTTLIREVLDEAGIAGSDLDAVVVGVGPGPFTGLRVGMATASAYADALGLPVHGVCSLDGIAVDAALDGETLVVTDARRREVYWARYRGAERIDGPGVLAPADLETGDATLVGPQRFLQTIDHTDSRELIAPTAAGLVTALSTRDVSRKAAHPLEPLYLRRPDAVELKDQRRKSLLPVTGGE</sequence>
<proteinExistence type="predicted"/>
<dbReference type="InterPro" id="IPR000905">
    <property type="entry name" value="Gcp-like_dom"/>
</dbReference>
<feature type="domain" description="Gcp-like" evidence="1">
    <location>
        <begin position="43"/>
        <end position="139"/>
    </location>
</feature>
<dbReference type="RefSeq" id="WP_008379774.1">
    <property type="nucleotide sequence ID" value="NZ_BAOP01000019.1"/>
</dbReference>
<dbReference type="NCBIfam" id="TIGR03725">
    <property type="entry name" value="T6A_YeaZ"/>
    <property type="match status" value="1"/>
</dbReference>
<dbReference type="GO" id="GO:0005829">
    <property type="term" value="C:cytosol"/>
    <property type="evidence" value="ECO:0007669"/>
    <property type="project" value="TreeGrafter"/>
</dbReference>
<evidence type="ECO:0000313" key="2">
    <source>
        <dbReference type="EMBL" id="GAC80631.1"/>
    </source>
</evidence>
<dbReference type="SUPFAM" id="SSF53067">
    <property type="entry name" value="Actin-like ATPase domain"/>
    <property type="match status" value="2"/>
</dbReference>
<dbReference type="AlphaFoldDB" id="M3TGN4"/>
<dbReference type="EMBL" id="BAOP01000019">
    <property type="protein sequence ID" value="GAC80631.1"/>
    <property type="molecule type" value="Genomic_DNA"/>
</dbReference>
<dbReference type="Gene3D" id="3.30.420.40">
    <property type="match status" value="2"/>
</dbReference>
<reference evidence="2 3" key="1">
    <citation type="submission" date="2013-02" db="EMBL/GenBank/DDBJ databases">
        <title>Whole genome shotgun sequence of Gordonia malaquae NBRC 108250.</title>
        <authorList>
            <person name="Yoshida I."/>
            <person name="Hosoyama A."/>
            <person name="Tsuchikane K."/>
            <person name="Ando Y."/>
            <person name="Baba S."/>
            <person name="Ohji S."/>
            <person name="Hamada M."/>
            <person name="Tamura T."/>
            <person name="Yamazoe A."/>
            <person name="Yamazaki S."/>
            <person name="Fujita N."/>
        </authorList>
    </citation>
    <scope>NUCLEOTIDE SEQUENCE [LARGE SCALE GENOMIC DNA]</scope>
    <source>
        <strain evidence="2 3">NBRC 108250</strain>
    </source>
</reference>
<protein>
    <recommendedName>
        <fullName evidence="1">Gcp-like domain-containing protein</fullName>
    </recommendedName>
</protein>
<evidence type="ECO:0000259" key="1">
    <source>
        <dbReference type="Pfam" id="PF00814"/>
    </source>
</evidence>
<dbReference type="Pfam" id="PF00814">
    <property type="entry name" value="TsaD"/>
    <property type="match status" value="1"/>
</dbReference>
<evidence type="ECO:0000313" key="3">
    <source>
        <dbReference type="Proteomes" id="UP000035009"/>
    </source>
</evidence>
<comment type="caution">
    <text evidence="2">The sequence shown here is derived from an EMBL/GenBank/DDBJ whole genome shotgun (WGS) entry which is preliminary data.</text>
</comment>
<dbReference type="PANTHER" id="PTHR11735">
    <property type="entry name" value="TRNA N6-ADENOSINE THREONYLCARBAMOYLTRANSFERASE"/>
    <property type="match status" value="1"/>
</dbReference>
<dbReference type="GO" id="GO:0002949">
    <property type="term" value="P:tRNA threonylcarbamoyladenosine modification"/>
    <property type="evidence" value="ECO:0007669"/>
    <property type="project" value="InterPro"/>
</dbReference>
<dbReference type="eggNOG" id="COG1214">
    <property type="taxonomic scope" value="Bacteria"/>
</dbReference>
<dbReference type="STRING" id="410332.SAMN04488550_1383"/>
<accession>M3TGN4</accession>
<gene>
    <name evidence="2" type="ORF">GM1_019_00930</name>
</gene>
<dbReference type="InterPro" id="IPR043129">
    <property type="entry name" value="ATPase_NBD"/>
</dbReference>
<dbReference type="PANTHER" id="PTHR11735:SF11">
    <property type="entry name" value="TRNA THREONYLCARBAMOYLADENOSINE BIOSYNTHESIS PROTEIN TSAB"/>
    <property type="match status" value="1"/>
</dbReference>
<organism evidence="2 3">
    <name type="scientific">Gordonia malaquae NBRC 108250</name>
    <dbReference type="NCBI Taxonomy" id="1223542"/>
    <lineage>
        <taxon>Bacteria</taxon>
        <taxon>Bacillati</taxon>
        <taxon>Actinomycetota</taxon>
        <taxon>Actinomycetes</taxon>
        <taxon>Mycobacteriales</taxon>
        <taxon>Gordoniaceae</taxon>
        <taxon>Gordonia</taxon>
    </lineage>
</organism>
<dbReference type="OrthoDB" id="9809995at2"/>
<dbReference type="InterPro" id="IPR022496">
    <property type="entry name" value="T6A_TsaB"/>
</dbReference>
<dbReference type="Proteomes" id="UP000035009">
    <property type="component" value="Unassembled WGS sequence"/>
</dbReference>